<proteinExistence type="predicted"/>
<keyword evidence="4" id="KW-0393">Immunoglobulin domain</keyword>
<dbReference type="SMART" id="SM00409">
    <property type="entry name" value="IG"/>
    <property type="match status" value="3"/>
</dbReference>
<keyword evidence="1" id="KW-0732">Signal</keyword>
<dbReference type="EMBL" id="OX597817">
    <property type="protein sequence ID" value="CAI9720776.1"/>
    <property type="molecule type" value="Genomic_DNA"/>
</dbReference>
<dbReference type="InterPro" id="IPR036179">
    <property type="entry name" value="Ig-like_dom_sf"/>
</dbReference>
<feature type="domain" description="Ig-like" evidence="5">
    <location>
        <begin position="168"/>
        <end position="274"/>
    </location>
</feature>
<feature type="domain" description="Ig-like" evidence="5">
    <location>
        <begin position="67"/>
        <end position="158"/>
    </location>
</feature>
<dbReference type="InterPro" id="IPR051170">
    <property type="entry name" value="Neural/epithelial_adhesion"/>
</dbReference>
<dbReference type="PANTHER" id="PTHR12231">
    <property type="entry name" value="CTX-RELATED TYPE I TRANSMEMBRANE PROTEIN"/>
    <property type="match status" value="1"/>
</dbReference>
<name>A0AA36ASI8_OCTVU</name>
<dbReference type="InterPro" id="IPR003598">
    <property type="entry name" value="Ig_sub2"/>
</dbReference>
<keyword evidence="7" id="KW-1185">Reference proteome</keyword>
<dbReference type="SMART" id="SM00408">
    <property type="entry name" value="IGc2"/>
    <property type="match status" value="3"/>
</dbReference>
<reference evidence="6" key="1">
    <citation type="submission" date="2023-08" db="EMBL/GenBank/DDBJ databases">
        <authorList>
            <person name="Alioto T."/>
            <person name="Alioto T."/>
            <person name="Gomez Garrido J."/>
        </authorList>
    </citation>
    <scope>NUCLEOTIDE SEQUENCE</scope>
</reference>
<feature type="domain" description="Ig-like" evidence="5">
    <location>
        <begin position="279"/>
        <end position="370"/>
    </location>
</feature>
<accession>A0AA36ASI8</accession>
<evidence type="ECO:0000256" key="2">
    <source>
        <dbReference type="ARBA" id="ARBA00022737"/>
    </source>
</evidence>
<keyword evidence="2" id="KW-0677">Repeat</keyword>
<evidence type="ECO:0000256" key="1">
    <source>
        <dbReference type="ARBA" id="ARBA00022729"/>
    </source>
</evidence>
<organism evidence="6 7">
    <name type="scientific">Octopus vulgaris</name>
    <name type="common">Common octopus</name>
    <dbReference type="NCBI Taxonomy" id="6645"/>
    <lineage>
        <taxon>Eukaryota</taxon>
        <taxon>Metazoa</taxon>
        <taxon>Spiralia</taxon>
        <taxon>Lophotrochozoa</taxon>
        <taxon>Mollusca</taxon>
        <taxon>Cephalopoda</taxon>
        <taxon>Coleoidea</taxon>
        <taxon>Octopodiformes</taxon>
        <taxon>Octopoda</taxon>
        <taxon>Incirrata</taxon>
        <taxon>Octopodidae</taxon>
        <taxon>Octopus</taxon>
    </lineage>
</organism>
<dbReference type="Pfam" id="PF07679">
    <property type="entry name" value="I-set"/>
    <property type="match status" value="2"/>
</dbReference>
<dbReference type="InterPro" id="IPR003599">
    <property type="entry name" value="Ig_sub"/>
</dbReference>
<dbReference type="GO" id="GO:0043005">
    <property type="term" value="C:neuron projection"/>
    <property type="evidence" value="ECO:0007669"/>
    <property type="project" value="TreeGrafter"/>
</dbReference>
<dbReference type="Gene3D" id="2.60.40.10">
    <property type="entry name" value="Immunoglobulins"/>
    <property type="match status" value="3"/>
</dbReference>
<dbReference type="SUPFAM" id="SSF48726">
    <property type="entry name" value="Immunoglobulin"/>
    <property type="match status" value="3"/>
</dbReference>
<keyword evidence="3" id="KW-1015">Disulfide bond</keyword>
<dbReference type="Pfam" id="PF13927">
    <property type="entry name" value="Ig_3"/>
    <property type="match status" value="1"/>
</dbReference>
<dbReference type="InterPro" id="IPR013783">
    <property type="entry name" value="Ig-like_fold"/>
</dbReference>
<evidence type="ECO:0000313" key="6">
    <source>
        <dbReference type="EMBL" id="CAI9720776.1"/>
    </source>
</evidence>
<dbReference type="PROSITE" id="PS50835">
    <property type="entry name" value="IG_LIKE"/>
    <property type="match status" value="3"/>
</dbReference>
<dbReference type="InterPro" id="IPR013098">
    <property type="entry name" value="Ig_I-set"/>
</dbReference>
<gene>
    <name evidence="6" type="ORF">OCTVUL_1B023626</name>
</gene>
<evidence type="ECO:0000256" key="4">
    <source>
        <dbReference type="ARBA" id="ARBA00023319"/>
    </source>
</evidence>
<evidence type="ECO:0000259" key="5">
    <source>
        <dbReference type="PROSITE" id="PS50835"/>
    </source>
</evidence>
<dbReference type="InterPro" id="IPR007110">
    <property type="entry name" value="Ig-like_dom"/>
</dbReference>
<protein>
    <submittedName>
        <fullName evidence="6">Lachesin-like, isoform X1</fullName>
    </submittedName>
</protein>
<dbReference type="Proteomes" id="UP001162480">
    <property type="component" value="Chromosome 4"/>
</dbReference>
<evidence type="ECO:0000313" key="7">
    <source>
        <dbReference type="Proteomes" id="UP001162480"/>
    </source>
</evidence>
<evidence type="ECO:0000256" key="3">
    <source>
        <dbReference type="ARBA" id="ARBA00023157"/>
    </source>
</evidence>
<dbReference type="AlphaFoldDB" id="A0AA36ASI8"/>
<sequence length="460" mass="51405">MTELIVCAKSTRLCHPMICDVEKLYGETMKIKHFNTALWLNQGVIWQAIDGFVISDSFNAGENPREPSFIVPARNVTVVAGRKAILPCSVEFLNTHKVIWTNQRHTLLTMRDRRITDDVRIMVVRDHPGEWNLHIRDVEPSDQGQFNCQINTVPVKINKVNLFVLVQPTLNADLSSRDKTAKEGDTISLVCNVSGTPHPNVTWYRRSISDQKQNERIGMTGEGLNTCLLCCVPGIGMTGEVLMIHNISRYCNGLYECVADNGVANAVSHVIKVTVFFAPEIYLPTKRIGQALAKETILECKITAMPQGVTMWRKNGTELQTGWKYRIDAYGDDEYTITLSLRIRQIAKDDYGVYTCQASNRLGRDEKSMVLYEIGISSTKSTTVSSSGTPGREIFIPGKHPQYPVITQRNHQTKTTPFASGSSRIEQGHYKDTATSLYTVPSSILILITILPILELLSGV</sequence>
<dbReference type="PANTHER" id="PTHR12231:SF253">
    <property type="entry name" value="DPR-INTERACTING PROTEIN ETA, ISOFORM B-RELATED"/>
    <property type="match status" value="1"/>
</dbReference>